<reference evidence="5" key="2">
    <citation type="submission" date="2017-03" db="EMBL/GenBank/DDBJ databases">
        <title>Draft genome sequence of Moraxella equi CCUG 4950T type strain.</title>
        <authorList>
            <person name="Salva-Serra F."/>
            <person name="Engstrom-Jakobsson H."/>
            <person name="Thorell K."/>
            <person name="Jaen-Luchoro D."/>
            <person name="Gonzales-Siles L."/>
            <person name="Karlsson R."/>
            <person name="Yazdan S."/>
            <person name="Boulund F."/>
            <person name="Johnning A."/>
            <person name="Engstrand L."/>
            <person name="Kristiansson E."/>
            <person name="Moore E."/>
        </authorList>
    </citation>
    <scope>NUCLEOTIDE SEQUENCE [LARGE SCALE GENOMIC DNA]</scope>
    <source>
        <strain evidence="5">CCUG 4441</strain>
    </source>
</reference>
<sequence length="71" mass="7927">MGIFSAIGNLIIQAGNNASKLHQEIKVYTEDYRNESDEFLKKKLKNGYGAQKYAAANVLKERGYGSQNLSE</sequence>
<dbReference type="EMBL" id="LZMS01000054">
    <property type="protein sequence ID" value="OBX63130.1"/>
    <property type="molecule type" value="Genomic_DNA"/>
</dbReference>
<evidence type="ECO:0000313" key="1">
    <source>
        <dbReference type="EMBL" id="OBX63130.1"/>
    </source>
</evidence>
<dbReference type="GeneID" id="302271332"/>
<dbReference type="EMBL" id="UGQC01000001">
    <property type="protein sequence ID" value="STZ01419.1"/>
    <property type="molecule type" value="Genomic_DNA"/>
</dbReference>
<reference evidence="1 4" key="1">
    <citation type="submission" date="2016-06" db="EMBL/GenBank/DDBJ databases">
        <title>Draft genome of Moraxella lacunata CCUG 57757A.</title>
        <authorList>
            <person name="Salva-Serra F."/>
            <person name="Engstrom-Jakobsson H."/>
            <person name="Thorell K."/>
            <person name="Gonzales-Siles L."/>
            <person name="Karlsson R."/>
            <person name="Boulund F."/>
            <person name="Engstrand L."/>
            <person name="Kristiansson E."/>
            <person name="Moore E."/>
        </authorList>
    </citation>
    <scope>NUCLEOTIDE SEQUENCE [LARGE SCALE GENOMIC DNA]</scope>
    <source>
        <strain evidence="1 4">CCUG 57757A</strain>
    </source>
</reference>
<dbReference type="RefSeq" id="WP_062498341.1">
    <property type="nucleotide sequence ID" value="NZ_LZDR01000037.1"/>
</dbReference>
<evidence type="ECO:0000313" key="4">
    <source>
        <dbReference type="Proteomes" id="UP000092607"/>
    </source>
</evidence>
<reference evidence="3 6" key="4">
    <citation type="submission" date="2018-06" db="EMBL/GenBank/DDBJ databases">
        <authorList>
            <consortium name="Pathogen Informatics"/>
            <person name="Doyle S."/>
        </authorList>
    </citation>
    <scope>NUCLEOTIDE SEQUENCE [LARGE SCALE GENOMIC DNA]</scope>
    <source>
        <strain evidence="3 6">NCTC7911</strain>
    </source>
</reference>
<dbReference type="Proteomes" id="UP000092607">
    <property type="component" value="Unassembled WGS sequence"/>
</dbReference>
<keyword evidence="6" id="KW-1185">Reference proteome</keyword>
<evidence type="ECO:0000313" key="6">
    <source>
        <dbReference type="Proteomes" id="UP000254107"/>
    </source>
</evidence>
<name>A0A1B8Q2L7_MORLA</name>
<dbReference type="Proteomes" id="UP000191025">
    <property type="component" value="Unassembled WGS sequence"/>
</dbReference>
<evidence type="ECO:0000313" key="5">
    <source>
        <dbReference type="Proteomes" id="UP000191025"/>
    </source>
</evidence>
<reference evidence="2" key="3">
    <citation type="submission" date="2017-03" db="EMBL/GenBank/DDBJ databases">
        <authorList>
            <person name="Afonso C.L."/>
            <person name="Miller P.J."/>
            <person name="Scott M.A."/>
            <person name="Spackman E."/>
            <person name="Goraichik I."/>
            <person name="Dimitrov K.M."/>
            <person name="Suarez D.L."/>
            <person name="Swayne D.E."/>
        </authorList>
    </citation>
    <scope>NUCLEOTIDE SEQUENCE</scope>
    <source>
        <strain evidence="2">CCUG 4441</strain>
    </source>
</reference>
<dbReference type="EMBL" id="MXAN01000011">
    <property type="protein sequence ID" value="OPH38812.1"/>
    <property type="molecule type" value="Genomic_DNA"/>
</dbReference>
<dbReference type="OrthoDB" id="9889234at2"/>
<protein>
    <submittedName>
        <fullName evidence="1">Uncharacterized protein</fullName>
    </submittedName>
</protein>
<evidence type="ECO:0000313" key="2">
    <source>
        <dbReference type="EMBL" id="OPH38812.1"/>
    </source>
</evidence>
<accession>A0A1B8Q2L7</accession>
<dbReference type="AlphaFoldDB" id="A0A1B8Q2L7"/>
<evidence type="ECO:0000313" key="3">
    <source>
        <dbReference type="EMBL" id="STZ01419.1"/>
    </source>
</evidence>
<gene>
    <name evidence="1" type="ORF">A9309_06395</name>
    <name evidence="2" type="ORF">B5J94_02315</name>
    <name evidence="3" type="ORF">NCTC7911_02848</name>
</gene>
<proteinExistence type="predicted"/>
<dbReference type="Proteomes" id="UP000254107">
    <property type="component" value="Unassembled WGS sequence"/>
</dbReference>
<organism evidence="1 4">
    <name type="scientific">Moraxella lacunata</name>
    <dbReference type="NCBI Taxonomy" id="477"/>
    <lineage>
        <taxon>Bacteria</taxon>
        <taxon>Pseudomonadati</taxon>
        <taxon>Pseudomonadota</taxon>
        <taxon>Gammaproteobacteria</taxon>
        <taxon>Moraxellales</taxon>
        <taxon>Moraxellaceae</taxon>
        <taxon>Moraxella</taxon>
    </lineage>
</organism>